<keyword evidence="2" id="KW-1185">Reference proteome</keyword>
<organism evidence="1 2">
    <name type="scientific">Cellvibrio japonicus (strain Ueda107)</name>
    <name type="common">Pseudomonas fluorescens subsp. cellulosa</name>
    <dbReference type="NCBI Taxonomy" id="498211"/>
    <lineage>
        <taxon>Bacteria</taxon>
        <taxon>Pseudomonadati</taxon>
        <taxon>Pseudomonadota</taxon>
        <taxon>Gammaproteobacteria</taxon>
        <taxon>Cellvibrionales</taxon>
        <taxon>Cellvibrionaceae</taxon>
        <taxon>Cellvibrio</taxon>
    </lineage>
</organism>
<name>B3PH59_CELJU</name>
<protein>
    <submittedName>
        <fullName evidence="1">Putative adenylate cyclase</fullName>
    </submittedName>
</protein>
<reference evidence="1 2" key="1">
    <citation type="journal article" date="2008" name="J. Bacteriol.">
        <title>Insights into plant cell wall degradation from the genome sequence of the soil bacterium Cellvibrio japonicus.</title>
        <authorList>
            <person name="Deboy R.T."/>
            <person name="Mongodin E.F."/>
            <person name="Fouts D.E."/>
            <person name="Tailford L.E."/>
            <person name="Khouri H."/>
            <person name="Emerson J.B."/>
            <person name="Mohamoud Y."/>
            <person name="Watkins K."/>
            <person name="Henrissat B."/>
            <person name="Gilbert H.J."/>
            <person name="Nelson K.E."/>
        </authorList>
    </citation>
    <scope>NUCLEOTIDE SEQUENCE [LARGE SCALE GENOMIC DNA]</scope>
    <source>
        <strain evidence="1 2">Ueda107</strain>
    </source>
</reference>
<dbReference type="Proteomes" id="UP000001036">
    <property type="component" value="Chromosome"/>
</dbReference>
<accession>B3PH59</accession>
<dbReference type="eggNOG" id="COG3072">
    <property type="taxonomic scope" value="Bacteria"/>
</dbReference>
<evidence type="ECO:0000313" key="1">
    <source>
        <dbReference type="EMBL" id="ACE86066.1"/>
    </source>
</evidence>
<dbReference type="STRING" id="498211.CJA_0256"/>
<dbReference type="AlphaFoldDB" id="B3PH59"/>
<gene>
    <name evidence="1" type="ordered locus">CJA_0256</name>
</gene>
<dbReference type="HOGENOM" id="CLU_823084_0_0_6"/>
<proteinExistence type="predicted"/>
<dbReference type="KEGG" id="cja:CJA_0256"/>
<evidence type="ECO:0000313" key="2">
    <source>
        <dbReference type="Proteomes" id="UP000001036"/>
    </source>
</evidence>
<sequence length="337" mass="39105">MGQQCLHYLRLLPPGRRPALPELTIRCFSLGQGTNIAQRLTDLWRDLIHCFYSGLRPSGSRYLLETGDEFLLLQFLQQQPQVYRYKDYDRLLEKLSQPQADYSPLVVDRYALRDKPLAAISQTIKVPGIYLFYQVDVETAHDSRHWARIMLVDEKGSLFTARAHYYNQQTFLRPLLIFIRNALQHQQWSGDLHSALMLDNIQVYELEPARHYLSSGRSGPLLVQARQFPAQWMRIPLMNIKAIADMNADGQLLFSLYCDEQEFSPLAYGDELMPAVARYILGHRRTGEHYPGYITDLDLSLCRETIVQQTGLQLSHYLQIKTDLEMQLNQAMRQLLA</sequence>
<dbReference type="EMBL" id="CP000934">
    <property type="protein sequence ID" value="ACE86066.1"/>
    <property type="molecule type" value="Genomic_DNA"/>
</dbReference>